<evidence type="ECO:0000256" key="1">
    <source>
        <dbReference type="ARBA" id="ARBA00022603"/>
    </source>
</evidence>
<comment type="caution">
    <text evidence="4">The sequence shown here is derived from an EMBL/GenBank/DDBJ whole genome shotgun (WGS) entry which is preliminary data.</text>
</comment>
<evidence type="ECO:0000256" key="2">
    <source>
        <dbReference type="ARBA" id="ARBA00022679"/>
    </source>
</evidence>
<accession>A0A545T3Q6</accession>
<reference evidence="4 5" key="1">
    <citation type="submission" date="2019-06" db="EMBL/GenBank/DDBJ databases">
        <title>Whole genome sequence for Cellvibrionaceae sp. R142.</title>
        <authorList>
            <person name="Wang G."/>
        </authorList>
    </citation>
    <scope>NUCLEOTIDE SEQUENCE [LARGE SCALE GENOMIC DNA]</scope>
    <source>
        <strain evidence="4 5">R142</strain>
    </source>
</reference>
<organism evidence="4 5">
    <name type="scientific">Exilibacterium tricleocarpae</name>
    <dbReference type="NCBI Taxonomy" id="2591008"/>
    <lineage>
        <taxon>Bacteria</taxon>
        <taxon>Pseudomonadati</taxon>
        <taxon>Pseudomonadota</taxon>
        <taxon>Gammaproteobacteria</taxon>
        <taxon>Cellvibrionales</taxon>
        <taxon>Cellvibrionaceae</taxon>
        <taxon>Exilibacterium</taxon>
    </lineage>
</organism>
<dbReference type="GO" id="GO:0009307">
    <property type="term" value="P:DNA restriction-modification system"/>
    <property type="evidence" value="ECO:0007669"/>
    <property type="project" value="InterPro"/>
</dbReference>
<dbReference type="GO" id="GO:0032259">
    <property type="term" value="P:methylation"/>
    <property type="evidence" value="ECO:0007669"/>
    <property type="project" value="UniProtKB-KW"/>
</dbReference>
<keyword evidence="1" id="KW-0489">Methyltransferase</keyword>
<name>A0A545T3Q6_9GAMM</name>
<dbReference type="InterPro" id="IPR029063">
    <property type="entry name" value="SAM-dependent_MTases_sf"/>
</dbReference>
<keyword evidence="4" id="KW-0378">Hydrolase</keyword>
<keyword evidence="2" id="KW-0808">Transferase</keyword>
<dbReference type="InterPro" id="IPR012327">
    <property type="entry name" value="MeTrfase_D12"/>
</dbReference>
<evidence type="ECO:0000313" key="5">
    <source>
        <dbReference type="Proteomes" id="UP000319732"/>
    </source>
</evidence>
<evidence type="ECO:0000313" key="4">
    <source>
        <dbReference type="EMBL" id="TQV71863.1"/>
    </source>
</evidence>
<dbReference type="GO" id="GO:0009007">
    <property type="term" value="F:site-specific DNA-methyltransferase (adenine-specific) activity"/>
    <property type="evidence" value="ECO:0007669"/>
    <property type="project" value="UniProtKB-EC"/>
</dbReference>
<keyword evidence="4" id="KW-0255">Endonuclease</keyword>
<proteinExistence type="predicted"/>
<dbReference type="GO" id="GO:0004519">
    <property type="term" value="F:endonuclease activity"/>
    <property type="evidence" value="ECO:0007669"/>
    <property type="project" value="UniProtKB-KW"/>
</dbReference>
<dbReference type="AlphaFoldDB" id="A0A545T3Q6"/>
<keyword evidence="3" id="KW-0949">S-adenosyl-L-methionine</keyword>
<gene>
    <name evidence="4" type="ORF">FKG94_19370</name>
</gene>
<dbReference type="SUPFAM" id="SSF53335">
    <property type="entry name" value="S-adenosyl-L-methionine-dependent methyltransferases"/>
    <property type="match status" value="1"/>
</dbReference>
<dbReference type="Proteomes" id="UP000319732">
    <property type="component" value="Unassembled WGS sequence"/>
</dbReference>
<dbReference type="Pfam" id="PF02086">
    <property type="entry name" value="MethyltransfD12"/>
    <property type="match status" value="1"/>
</dbReference>
<evidence type="ECO:0000256" key="3">
    <source>
        <dbReference type="ARBA" id="ARBA00022691"/>
    </source>
</evidence>
<protein>
    <submittedName>
        <fullName evidence="4">Restriction endonuclease</fullName>
    </submittedName>
</protein>
<keyword evidence="5" id="KW-1185">Reference proteome</keyword>
<dbReference type="OrthoDB" id="9805629at2"/>
<keyword evidence="4" id="KW-0540">Nuclease</keyword>
<sequence>MGSKSKIMDFVLTGINAVYRGGYVCDLFAGSASLCGAAGDRVPIHSNDIQHYSSILAAAYLTAWRSNECPGVDTVIAQATDIVEANKRQLGLDIYYHADMQLEEFNAIELLQQSFIEQSFTRPWHLFLQYYSGTWWSAQQCLWIDALRQVAERYRQQPCYPVILSALMFAMAYTSQGTGHYAQYRDAKTQTSMQDILIYRRRDLSVYFAKKFAEVMNSLPATATRIPHKITALDFAACLQELEGGTVYADPPYCFVHYSRFYHAIETLVLYDYPQIQQKNGIQVKGRYRENRHQSPFCIRTLVKPAFETLFKGIKKCGANLVLSYSNTGLITIDELGELASKTLDRPTIEILTKDHQHMTLGRQYDRHREVEECLLLIT</sequence>
<dbReference type="EMBL" id="VHSG01000020">
    <property type="protein sequence ID" value="TQV71863.1"/>
    <property type="molecule type" value="Genomic_DNA"/>
</dbReference>